<comment type="caution">
    <text evidence="2">The sequence shown here is derived from an EMBL/GenBank/DDBJ whole genome shotgun (WGS) entry which is preliminary data.</text>
</comment>
<reference evidence="2 3" key="1">
    <citation type="submission" date="2023-01" db="EMBL/GenBank/DDBJ databases">
        <title>Analysis of 21 Apiospora genomes using comparative genomics revels a genus with tremendous synthesis potential of carbohydrate active enzymes and secondary metabolites.</title>
        <authorList>
            <person name="Sorensen T."/>
        </authorList>
    </citation>
    <scope>NUCLEOTIDE SEQUENCE [LARGE SCALE GENOMIC DNA]</scope>
    <source>
        <strain evidence="2 3">CBS 83171</strain>
    </source>
</reference>
<evidence type="ECO:0000313" key="2">
    <source>
        <dbReference type="EMBL" id="KAK8078283.1"/>
    </source>
</evidence>
<feature type="compositionally biased region" description="Polar residues" evidence="1">
    <location>
        <begin position="105"/>
        <end position="120"/>
    </location>
</feature>
<organism evidence="2 3">
    <name type="scientific">Apiospora saccharicola</name>
    <dbReference type="NCBI Taxonomy" id="335842"/>
    <lineage>
        <taxon>Eukaryota</taxon>
        <taxon>Fungi</taxon>
        <taxon>Dikarya</taxon>
        <taxon>Ascomycota</taxon>
        <taxon>Pezizomycotina</taxon>
        <taxon>Sordariomycetes</taxon>
        <taxon>Xylariomycetidae</taxon>
        <taxon>Amphisphaeriales</taxon>
        <taxon>Apiosporaceae</taxon>
        <taxon>Apiospora</taxon>
    </lineage>
</organism>
<proteinExistence type="predicted"/>
<dbReference type="Proteomes" id="UP001446871">
    <property type="component" value="Unassembled WGS sequence"/>
</dbReference>
<evidence type="ECO:0000256" key="1">
    <source>
        <dbReference type="SAM" id="MobiDB-lite"/>
    </source>
</evidence>
<accession>A0ABR1W454</accession>
<feature type="compositionally biased region" description="Basic and acidic residues" evidence="1">
    <location>
        <begin position="50"/>
        <end position="78"/>
    </location>
</feature>
<feature type="region of interest" description="Disordered" evidence="1">
    <location>
        <begin position="38"/>
        <end position="128"/>
    </location>
</feature>
<dbReference type="EMBL" id="JAQQWM010000002">
    <property type="protein sequence ID" value="KAK8078283.1"/>
    <property type="molecule type" value="Genomic_DNA"/>
</dbReference>
<name>A0ABR1W454_9PEZI</name>
<feature type="compositionally biased region" description="Polar residues" evidence="1">
    <location>
        <begin position="86"/>
        <end position="97"/>
    </location>
</feature>
<protein>
    <submittedName>
        <fullName evidence="2">Uncharacterized protein</fullName>
    </submittedName>
</protein>
<keyword evidence="3" id="KW-1185">Reference proteome</keyword>
<sequence>MPPAGWPKDDLRPDFDTMIFRPPWSWTPSWIRVVAEQAAKVPQSGGAEQPARKPDREPDARAPRGAHDLRNRRDEGARARAPAQGLTATKLGNSPDLQIQRAREITSNGGRPNGDIQTVKGQRDGRRG</sequence>
<gene>
    <name evidence="2" type="ORF">PG996_004453</name>
</gene>
<evidence type="ECO:0000313" key="3">
    <source>
        <dbReference type="Proteomes" id="UP001446871"/>
    </source>
</evidence>